<dbReference type="PANTHER" id="PTHR42928:SF5">
    <property type="entry name" value="BLR1237 PROTEIN"/>
    <property type="match status" value="1"/>
</dbReference>
<dbReference type="InterPro" id="IPR005064">
    <property type="entry name" value="BUG"/>
</dbReference>
<proteinExistence type="inferred from homology"/>
<reference evidence="3 4" key="1">
    <citation type="submission" date="2020-02" db="EMBL/GenBank/DDBJ databases">
        <authorList>
            <person name="Kim H.M."/>
            <person name="Jeon C.O."/>
        </authorList>
    </citation>
    <scope>NUCLEOTIDE SEQUENCE [LARGE SCALE GENOMIC DNA]</scope>
    <source>
        <strain evidence="3 4">PeD5</strain>
    </source>
</reference>
<evidence type="ECO:0000313" key="4">
    <source>
        <dbReference type="Proteomes" id="UP000475385"/>
    </source>
</evidence>
<comment type="similarity">
    <text evidence="1">Belongs to the UPF0065 (bug) family.</text>
</comment>
<dbReference type="CDD" id="cd13578">
    <property type="entry name" value="PBP2_Bug27"/>
    <property type="match status" value="1"/>
</dbReference>
<accession>A0A6M1LGQ8</accession>
<gene>
    <name evidence="3" type="ORF">G3576_05570</name>
</gene>
<feature type="signal peptide" evidence="2">
    <location>
        <begin position="1"/>
        <end position="23"/>
    </location>
</feature>
<dbReference type="AlphaFoldDB" id="A0A6M1LGQ8"/>
<dbReference type="Gene3D" id="3.40.190.150">
    <property type="entry name" value="Bordetella uptake gene, domain 1"/>
    <property type="match status" value="1"/>
</dbReference>
<comment type="caution">
    <text evidence="3">The sequence shown here is derived from an EMBL/GenBank/DDBJ whole genome shotgun (WGS) entry which is preliminary data.</text>
</comment>
<keyword evidence="2" id="KW-0732">Signal</keyword>
<dbReference type="EMBL" id="JAAIKB010000002">
    <property type="protein sequence ID" value="NGM19473.1"/>
    <property type="molecule type" value="Genomic_DNA"/>
</dbReference>
<dbReference type="Gene3D" id="3.40.190.10">
    <property type="entry name" value="Periplasmic binding protein-like II"/>
    <property type="match status" value="1"/>
</dbReference>
<dbReference type="Proteomes" id="UP000475385">
    <property type="component" value="Unassembled WGS sequence"/>
</dbReference>
<sequence length="322" mass="34328">MSPRFTRRALTLAALALPATARAQDYPSRPVRIVAPVAPGGSTDLIGRVLAEELNRRSLGQFFVENRPGAGSNLAYAHVATQPADGHTLLIGLDSLTVNPTLYARVEYDPVASFAPVTLMARIPHILVTHLRSPINDFAEFMRVATAEPDRLNVAVSGIGSGGHLSGAVIQHQTRARWTIVPYRGGATPINDLIAGNVDAAFVTLGAVIGHVRGGRLRALAITTPNRFPLLPDVPTVAEIALPGYDVPNWYGMLAPAGTPAPIIARLNTIINDALTEPRVRATLLDNGFEIVGGPPEVLGNLIRESVPRWATLVRAANMRAE</sequence>
<dbReference type="PANTHER" id="PTHR42928">
    <property type="entry name" value="TRICARBOXYLATE-BINDING PROTEIN"/>
    <property type="match status" value="1"/>
</dbReference>
<keyword evidence="4" id="KW-1185">Reference proteome</keyword>
<dbReference type="Pfam" id="PF03401">
    <property type="entry name" value="TctC"/>
    <property type="match status" value="1"/>
</dbReference>
<evidence type="ECO:0000256" key="1">
    <source>
        <dbReference type="ARBA" id="ARBA00006987"/>
    </source>
</evidence>
<dbReference type="InterPro" id="IPR042100">
    <property type="entry name" value="Bug_dom1"/>
</dbReference>
<organism evidence="3 4">
    <name type="scientific">Falsiroseomonas algicola</name>
    <dbReference type="NCBI Taxonomy" id="2716930"/>
    <lineage>
        <taxon>Bacteria</taxon>
        <taxon>Pseudomonadati</taxon>
        <taxon>Pseudomonadota</taxon>
        <taxon>Alphaproteobacteria</taxon>
        <taxon>Acetobacterales</taxon>
        <taxon>Roseomonadaceae</taxon>
        <taxon>Falsiroseomonas</taxon>
    </lineage>
</organism>
<reference evidence="3 4" key="2">
    <citation type="submission" date="2020-03" db="EMBL/GenBank/DDBJ databases">
        <title>Roseomonas stagni sp. nov., isolated from pond water in Japan.</title>
        <authorList>
            <person name="Furuhata K."/>
            <person name="Miyamoto H."/>
            <person name="Goto K."/>
        </authorList>
    </citation>
    <scope>NUCLEOTIDE SEQUENCE [LARGE SCALE GENOMIC DNA]</scope>
    <source>
        <strain evidence="3 4">PeD5</strain>
    </source>
</reference>
<protein>
    <submittedName>
        <fullName evidence="3">Tripartite tricarboxylate transporter substrate binding protein</fullName>
    </submittedName>
</protein>
<dbReference type="SUPFAM" id="SSF53850">
    <property type="entry name" value="Periplasmic binding protein-like II"/>
    <property type="match status" value="1"/>
</dbReference>
<feature type="chain" id="PRO_5026690255" evidence="2">
    <location>
        <begin position="24"/>
        <end position="322"/>
    </location>
</feature>
<name>A0A6M1LGQ8_9PROT</name>
<evidence type="ECO:0000313" key="3">
    <source>
        <dbReference type="EMBL" id="NGM19473.1"/>
    </source>
</evidence>
<dbReference type="RefSeq" id="WP_164693372.1">
    <property type="nucleotide sequence ID" value="NZ_JAAIKB010000002.1"/>
</dbReference>
<dbReference type="PIRSF" id="PIRSF017082">
    <property type="entry name" value="YflP"/>
    <property type="match status" value="1"/>
</dbReference>
<evidence type="ECO:0000256" key="2">
    <source>
        <dbReference type="SAM" id="SignalP"/>
    </source>
</evidence>